<protein>
    <submittedName>
        <fullName evidence="1">Uncharacterized protein</fullName>
    </submittedName>
</protein>
<name>M1D7S7_SOLTU</name>
<dbReference type="HOGENOM" id="CLU_2709698_0_0_1"/>
<dbReference type="AlphaFoldDB" id="M1D7S7"/>
<accession>M1D7S7</accession>
<reference evidence="2" key="1">
    <citation type="journal article" date="2011" name="Nature">
        <title>Genome sequence and analysis of the tuber crop potato.</title>
        <authorList>
            <consortium name="The Potato Genome Sequencing Consortium"/>
        </authorList>
    </citation>
    <scope>NUCLEOTIDE SEQUENCE [LARGE SCALE GENOMIC DNA]</scope>
    <source>
        <strain evidence="2">cv. DM1-3 516 R44</strain>
    </source>
</reference>
<dbReference type="Proteomes" id="UP000011115">
    <property type="component" value="Unassembled WGS sequence"/>
</dbReference>
<dbReference type="OMA" id="NCIMWIL"/>
<dbReference type="EnsemblPlants" id="PGSC0003DMT400084482">
    <property type="protein sequence ID" value="PGSC0003DMT400084482"/>
    <property type="gene ID" value="PGSC0003DMG400034093"/>
</dbReference>
<keyword evidence="2" id="KW-1185">Reference proteome</keyword>
<organism evidence="1 2">
    <name type="scientific">Solanum tuberosum</name>
    <name type="common">Potato</name>
    <dbReference type="NCBI Taxonomy" id="4113"/>
    <lineage>
        <taxon>Eukaryota</taxon>
        <taxon>Viridiplantae</taxon>
        <taxon>Streptophyta</taxon>
        <taxon>Embryophyta</taxon>
        <taxon>Tracheophyta</taxon>
        <taxon>Spermatophyta</taxon>
        <taxon>Magnoliopsida</taxon>
        <taxon>eudicotyledons</taxon>
        <taxon>Gunneridae</taxon>
        <taxon>Pentapetalae</taxon>
        <taxon>asterids</taxon>
        <taxon>lamiids</taxon>
        <taxon>Solanales</taxon>
        <taxon>Solanaceae</taxon>
        <taxon>Solanoideae</taxon>
        <taxon>Solaneae</taxon>
        <taxon>Solanum</taxon>
    </lineage>
</organism>
<reference evidence="1" key="2">
    <citation type="submission" date="2015-06" db="UniProtKB">
        <authorList>
            <consortium name="EnsemblPlants"/>
        </authorList>
    </citation>
    <scope>IDENTIFICATION</scope>
    <source>
        <strain evidence="1">DM1-3 516 R44</strain>
    </source>
</reference>
<dbReference type="PaxDb" id="4113-PGSC0003DMT400084482"/>
<proteinExistence type="predicted"/>
<dbReference type="Gramene" id="PGSC0003DMT400084482">
    <property type="protein sequence ID" value="PGSC0003DMT400084482"/>
    <property type="gene ID" value="PGSC0003DMG400034093"/>
</dbReference>
<evidence type="ECO:0000313" key="1">
    <source>
        <dbReference type="EnsemblPlants" id="PGSC0003DMT400084482"/>
    </source>
</evidence>
<evidence type="ECO:0000313" key="2">
    <source>
        <dbReference type="Proteomes" id="UP000011115"/>
    </source>
</evidence>
<sequence length="73" mass="8742">MQGISLVLPEKISSLLEVWQSQEAKESLKPTWRSIPNCIMWILWLERNKHALIGRSYRFLREKNKCIKNLYLL</sequence>
<dbReference type="InParanoid" id="M1D7S7"/>